<feature type="non-terminal residue" evidence="9">
    <location>
        <position position="1"/>
    </location>
</feature>
<name>A0A382KRE6_9ZZZZ</name>
<dbReference type="PANTHER" id="PTHR30075">
    <property type="entry name" value="GLYCYL-TRNA SYNTHETASE"/>
    <property type="match status" value="1"/>
</dbReference>
<dbReference type="GO" id="GO:0004820">
    <property type="term" value="F:glycine-tRNA ligase activity"/>
    <property type="evidence" value="ECO:0007669"/>
    <property type="project" value="UniProtKB-EC"/>
</dbReference>
<evidence type="ECO:0000256" key="8">
    <source>
        <dbReference type="ARBA" id="ARBA00047937"/>
    </source>
</evidence>
<evidence type="ECO:0000256" key="1">
    <source>
        <dbReference type="ARBA" id="ARBA00008226"/>
    </source>
</evidence>
<keyword evidence="7" id="KW-0030">Aminoacyl-tRNA synthetase</keyword>
<dbReference type="GO" id="GO:0005524">
    <property type="term" value="F:ATP binding"/>
    <property type="evidence" value="ECO:0007669"/>
    <property type="project" value="UniProtKB-KW"/>
</dbReference>
<keyword evidence="6" id="KW-0648">Protein biosynthesis</keyword>
<sequence length="155" mass="17562">ILKRLQGLLRDRGYRHDVLQAVLSAQGSNPHRVLQSVDDLTTWVTRDDWSTILDSFARCVRILPEDEELILVDNRLFSCESETELWEALSNIRPSDTVDDFLNSFAGLIPAVTSFFDEVLVMTDDLNVRSNRFALLRSVAQMADGVVDMSKLDGF</sequence>
<evidence type="ECO:0000256" key="7">
    <source>
        <dbReference type="ARBA" id="ARBA00023146"/>
    </source>
</evidence>
<dbReference type="PROSITE" id="PS50861">
    <property type="entry name" value="AA_TRNA_LIGASE_II_GLYAB"/>
    <property type="match status" value="1"/>
</dbReference>
<dbReference type="InterPro" id="IPR006194">
    <property type="entry name" value="Gly-tRNA-synth_heterodimer"/>
</dbReference>
<accession>A0A382KRE6</accession>
<dbReference type="PANTHER" id="PTHR30075:SF2">
    <property type="entry name" value="GLYCINE--TRNA LIGASE, CHLOROPLASTIC_MITOCHONDRIAL 2"/>
    <property type="match status" value="1"/>
</dbReference>
<keyword evidence="4" id="KW-0547">Nucleotide-binding</keyword>
<dbReference type="EC" id="6.1.1.14" evidence="2"/>
<evidence type="ECO:0000313" key="9">
    <source>
        <dbReference type="EMBL" id="SVC27060.1"/>
    </source>
</evidence>
<dbReference type="EMBL" id="UINC01082361">
    <property type="protein sequence ID" value="SVC27060.1"/>
    <property type="molecule type" value="Genomic_DNA"/>
</dbReference>
<keyword evidence="3" id="KW-0436">Ligase</keyword>
<evidence type="ECO:0000256" key="5">
    <source>
        <dbReference type="ARBA" id="ARBA00022840"/>
    </source>
</evidence>
<evidence type="ECO:0000256" key="3">
    <source>
        <dbReference type="ARBA" id="ARBA00022598"/>
    </source>
</evidence>
<protein>
    <recommendedName>
        <fullName evidence="2">glycine--tRNA ligase</fullName>
        <ecNumber evidence="2">6.1.1.14</ecNumber>
    </recommendedName>
</protein>
<evidence type="ECO:0000256" key="6">
    <source>
        <dbReference type="ARBA" id="ARBA00022917"/>
    </source>
</evidence>
<dbReference type="GO" id="GO:0005829">
    <property type="term" value="C:cytosol"/>
    <property type="evidence" value="ECO:0007669"/>
    <property type="project" value="TreeGrafter"/>
</dbReference>
<comment type="catalytic activity">
    <reaction evidence="8">
        <text>tRNA(Gly) + glycine + ATP = glycyl-tRNA(Gly) + AMP + diphosphate</text>
        <dbReference type="Rhea" id="RHEA:16013"/>
        <dbReference type="Rhea" id="RHEA-COMP:9664"/>
        <dbReference type="Rhea" id="RHEA-COMP:9683"/>
        <dbReference type="ChEBI" id="CHEBI:30616"/>
        <dbReference type="ChEBI" id="CHEBI:33019"/>
        <dbReference type="ChEBI" id="CHEBI:57305"/>
        <dbReference type="ChEBI" id="CHEBI:78442"/>
        <dbReference type="ChEBI" id="CHEBI:78522"/>
        <dbReference type="ChEBI" id="CHEBI:456215"/>
        <dbReference type="EC" id="6.1.1.14"/>
    </reaction>
</comment>
<dbReference type="GO" id="GO:0006426">
    <property type="term" value="P:glycyl-tRNA aminoacylation"/>
    <property type="evidence" value="ECO:0007669"/>
    <property type="project" value="InterPro"/>
</dbReference>
<evidence type="ECO:0000256" key="2">
    <source>
        <dbReference type="ARBA" id="ARBA00012829"/>
    </source>
</evidence>
<organism evidence="9">
    <name type="scientific">marine metagenome</name>
    <dbReference type="NCBI Taxonomy" id="408172"/>
    <lineage>
        <taxon>unclassified sequences</taxon>
        <taxon>metagenomes</taxon>
        <taxon>ecological metagenomes</taxon>
    </lineage>
</organism>
<proteinExistence type="inferred from homology"/>
<gene>
    <name evidence="9" type="ORF">METZ01_LOCUS279914</name>
</gene>
<comment type="similarity">
    <text evidence="1">Belongs to the class-II aminoacyl-tRNA synthetase family.</text>
</comment>
<keyword evidence="5" id="KW-0067">ATP-binding</keyword>
<evidence type="ECO:0000256" key="4">
    <source>
        <dbReference type="ARBA" id="ARBA00022741"/>
    </source>
</evidence>
<reference evidence="9" key="1">
    <citation type="submission" date="2018-05" db="EMBL/GenBank/DDBJ databases">
        <authorList>
            <person name="Lanie J.A."/>
            <person name="Ng W.-L."/>
            <person name="Kazmierczak K.M."/>
            <person name="Andrzejewski T.M."/>
            <person name="Davidsen T.M."/>
            <person name="Wayne K.J."/>
            <person name="Tettelin H."/>
            <person name="Glass J.I."/>
            <person name="Rusch D."/>
            <person name="Podicherti R."/>
            <person name="Tsui H.-C.T."/>
            <person name="Winkler M.E."/>
        </authorList>
    </citation>
    <scope>NUCLEOTIDE SEQUENCE</scope>
</reference>
<dbReference type="AlphaFoldDB" id="A0A382KRE6"/>